<dbReference type="SUPFAM" id="SSF54862">
    <property type="entry name" value="4Fe-4S ferredoxins"/>
    <property type="match status" value="1"/>
</dbReference>
<evidence type="ECO:0000313" key="5">
    <source>
        <dbReference type="EMBL" id="BAF35134.1"/>
    </source>
</evidence>
<gene>
    <name evidence="5" type="ordered locus">CRP_103</name>
</gene>
<feature type="domain" description="4Fe-4S ferredoxin-type" evidence="4">
    <location>
        <begin position="9"/>
        <end position="39"/>
    </location>
</feature>
<evidence type="ECO:0000256" key="1">
    <source>
        <dbReference type="ARBA" id="ARBA00022723"/>
    </source>
</evidence>
<dbReference type="RefSeq" id="WP_011672326.1">
    <property type="nucleotide sequence ID" value="NC_008512.1"/>
</dbReference>
<dbReference type="GO" id="GO:0046872">
    <property type="term" value="F:metal ion binding"/>
    <property type="evidence" value="ECO:0007669"/>
    <property type="project" value="UniProtKB-KW"/>
</dbReference>
<sequence length="61" mass="7239">MKIKNFLLYIFKKKKIKNCKKCNICTKICPLNLILIIKNNIFKNCKICNFCILNCPQKCIK</sequence>
<dbReference type="PROSITE" id="PS00198">
    <property type="entry name" value="4FE4S_FER_1"/>
    <property type="match status" value="1"/>
</dbReference>
<dbReference type="STRING" id="387662.CRP_103"/>
<evidence type="ECO:0000256" key="2">
    <source>
        <dbReference type="ARBA" id="ARBA00023004"/>
    </source>
</evidence>
<keyword evidence="1" id="KW-0479">Metal-binding</keyword>
<dbReference type="GO" id="GO:0051536">
    <property type="term" value="F:iron-sulfur cluster binding"/>
    <property type="evidence" value="ECO:0007669"/>
    <property type="project" value="UniProtKB-KW"/>
</dbReference>
<reference evidence="5 6" key="1">
    <citation type="journal article" date="2006" name="Science">
        <title>The 160-kilobase genome of the bacterial endosymbiont Carsonella.</title>
        <authorList>
            <person name="Nakabachi A."/>
            <person name="Yamashita A."/>
            <person name="Toh H."/>
            <person name="Ishikawa H."/>
            <person name="Dunbar H."/>
            <person name="Moran N."/>
            <person name="Hattori M."/>
        </authorList>
    </citation>
    <scope>NUCLEOTIDE SEQUENCE [LARGE SCALE GENOMIC DNA]</scope>
    <source>
        <strain evidence="5 6">PV</strain>
    </source>
</reference>
<evidence type="ECO:0000259" key="4">
    <source>
        <dbReference type="PROSITE" id="PS51379"/>
    </source>
</evidence>
<keyword evidence="2" id="KW-0408">Iron</keyword>
<dbReference type="InterPro" id="IPR017900">
    <property type="entry name" value="4Fe4S_Fe_S_CS"/>
</dbReference>
<dbReference type="PROSITE" id="PS51379">
    <property type="entry name" value="4FE4S_FER_2"/>
    <property type="match status" value="1"/>
</dbReference>
<dbReference type="Proteomes" id="UP000000777">
    <property type="component" value="Chromosome"/>
</dbReference>
<name>Q05FN7_CARRP</name>
<dbReference type="AlphaFoldDB" id="Q05FN7"/>
<protein>
    <recommendedName>
        <fullName evidence="4">4Fe-4S ferredoxin-type domain-containing protein</fullName>
    </recommendedName>
</protein>
<dbReference type="KEGG" id="crp:CRP_103"/>
<accession>Q05FN7</accession>
<organism evidence="5 6">
    <name type="scientific">Carsonella ruddii (strain PV)</name>
    <dbReference type="NCBI Taxonomy" id="387662"/>
    <lineage>
        <taxon>Bacteria</taxon>
        <taxon>Pseudomonadati</taxon>
        <taxon>Pseudomonadota</taxon>
        <taxon>Gammaproteobacteria</taxon>
        <taxon>Oceanospirillales</taxon>
        <taxon>Halomonadaceae</taxon>
        <taxon>Zymobacter group</taxon>
        <taxon>Candidatus Carsonella</taxon>
    </lineage>
</organism>
<evidence type="ECO:0000256" key="3">
    <source>
        <dbReference type="ARBA" id="ARBA00023014"/>
    </source>
</evidence>
<dbReference type="HOGENOM" id="CLU_2895566_0_0_6"/>
<keyword evidence="3" id="KW-0411">Iron-sulfur</keyword>
<proteinExistence type="predicted"/>
<evidence type="ECO:0000313" key="6">
    <source>
        <dbReference type="Proteomes" id="UP000000777"/>
    </source>
</evidence>
<dbReference type="EMBL" id="AP009180">
    <property type="protein sequence ID" value="BAF35134.1"/>
    <property type="molecule type" value="Genomic_DNA"/>
</dbReference>
<dbReference type="InterPro" id="IPR017896">
    <property type="entry name" value="4Fe4S_Fe-S-bd"/>
</dbReference>